<evidence type="ECO:0000313" key="2">
    <source>
        <dbReference type="EMBL" id="EEN63467.1"/>
    </source>
</evidence>
<dbReference type="EMBL" id="GG666491">
    <property type="protein sequence ID" value="EEN63467.1"/>
    <property type="molecule type" value="Genomic_DNA"/>
</dbReference>
<evidence type="ECO:0000256" key="1">
    <source>
        <dbReference type="SAM" id="MobiDB-lite"/>
    </source>
</evidence>
<sequence length="267" mass="29361">MDPTVFEQIRNYVSGNSTIKIGHMVCVVYERGWYLASMRYQYLPGKGDAISSGILRRIKPRRLKDYTPLHTIGDGNCCYRAVSTEVKNKVDNSKRSLKQQSEKLTPKQHTNAQGECTKEALTLVVANTLVRGVQVRGACAAEALDQGASGTAASSQALGIASSDAVSLMRQQHAAHGDGEIKAFDNRMRSNPGMERNGRRGRPRYCFNREQIDFLGYGERFSWSDTAGMLESRSTIITPMSCLILYAVGLHDRPGTHRGPGEGHGGH</sequence>
<dbReference type="InParanoid" id="C3Y8N0"/>
<accession>C3Y8N0</accession>
<protein>
    <submittedName>
        <fullName evidence="2">Uncharacterized protein</fullName>
    </submittedName>
</protein>
<organism>
    <name type="scientific">Branchiostoma floridae</name>
    <name type="common">Florida lancelet</name>
    <name type="synonym">Amphioxus</name>
    <dbReference type="NCBI Taxonomy" id="7739"/>
    <lineage>
        <taxon>Eukaryota</taxon>
        <taxon>Metazoa</taxon>
        <taxon>Chordata</taxon>
        <taxon>Cephalochordata</taxon>
        <taxon>Leptocardii</taxon>
        <taxon>Amphioxiformes</taxon>
        <taxon>Branchiostomatidae</taxon>
        <taxon>Branchiostoma</taxon>
    </lineage>
</organism>
<gene>
    <name evidence="2" type="ORF">BRAFLDRAFT_69883</name>
</gene>
<feature type="compositionally biased region" description="Basic and acidic residues" evidence="1">
    <location>
        <begin position="90"/>
        <end position="105"/>
    </location>
</feature>
<proteinExistence type="predicted"/>
<reference evidence="2" key="1">
    <citation type="journal article" date="2008" name="Nature">
        <title>The amphioxus genome and the evolution of the chordate karyotype.</title>
        <authorList>
            <consortium name="US DOE Joint Genome Institute (JGI-PGF)"/>
            <person name="Putnam N.H."/>
            <person name="Butts T."/>
            <person name="Ferrier D.E.K."/>
            <person name="Furlong R.F."/>
            <person name="Hellsten U."/>
            <person name="Kawashima T."/>
            <person name="Robinson-Rechavi M."/>
            <person name="Shoguchi E."/>
            <person name="Terry A."/>
            <person name="Yu J.-K."/>
            <person name="Benito-Gutierrez E.L."/>
            <person name="Dubchak I."/>
            <person name="Garcia-Fernandez J."/>
            <person name="Gibson-Brown J.J."/>
            <person name="Grigoriev I.V."/>
            <person name="Horton A.C."/>
            <person name="de Jong P.J."/>
            <person name="Jurka J."/>
            <person name="Kapitonov V.V."/>
            <person name="Kohara Y."/>
            <person name="Kuroki Y."/>
            <person name="Lindquist E."/>
            <person name="Lucas S."/>
            <person name="Osoegawa K."/>
            <person name="Pennacchio L.A."/>
            <person name="Salamov A.A."/>
            <person name="Satou Y."/>
            <person name="Sauka-Spengler T."/>
            <person name="Schmutz J."/>
            <person name="Shin-I T."/>
            <person name="Toyoda A."/>
            <person name="Bronner-Fraser M."/>
            <person name="Fujiyama A."/>
            <person name="Holland L.Z."/>
            <person name="Holland P.W.H."/>
            <person name="Satoh N."/>
            <person name="Rokhsar D.S."/>
        </authorList>
    </citation>
    <scope>NUCLEOTIDE SEQUENCE [LARGE SCALE GENOMIC DNA]</scope>
    <source>
        <strain evidence="2">S238N-H82</strain>
        <tissue evidence="2">Testes</tissue>
    </source>
</reference>
<name>C3Y8N0_BRAFL</name>
<dbReference type="AlphaFoldDB" id="C3Y8N0"/>
<feature type="region of interest" description="Disordered" evidence="1">
    <location>
        <begin position="90"/>
        <end position="112"/>
    </location>
</feature>